<reference evidence="2 3" key="1">
    <citation type="submission" date="2018-03" db="EMBL/GenBank/DDBJ databases">
        <title>Whole genome analyses suggest that Burkholderia sensu lato contains two further novel genera in the rhizoxinica-symbiotica group Mycetohabitans gen. nov., and Trinickia gen. nov.: implications for the evolution of diazotrophy and nodulation in the Burkholderiaceae.</title>
        <authorList>
            <person name="Estrada De Los Santos P."/>
            <person name="Palmer M."/>
            <person name="Chavez-Ramirez B."/>
            <person name="Steenkamp E.T."/>
            <person name="Hirsch A.M."/>
            <person name="Manyaka P."/>
            <person name="Maluk M."/>
            <person name="Lafos M."/>
            <person name="Crook M."/>
            <person name="Gross E."/>
            <person name="Simon M.F."/>
            <person name="Bueno Dos Reis Junior F."/>
            <person name="Poole P.S."/>
            <person name="Venter S.N."/>
            <person name="James E.K."/>
        </authorList>
    </citation>
    <scope>NUCLEOTIDE SEQUENCE [LARGE SCALE GENOMIC DNA]</scope>
    <source>
        <strain evidence="2 3">JPY-366</strain>
    </source>
</reference>
<dbReference type="Proteomes" id="UP000240638">
    <property type="component" value="Unassembled WGS sequence"/>
</dbReference>
<sequence length="89" mass="9255">MRTIGVAIGAGASEECIFLANPTQGLIHGARGRAIVPRGGIRARGLLLGLLSGDGRGRGKRERDAGGARDVRQRNGSARLVPAGRPCRE</sequence>
<gene>
    <name evidence="2" type="ORF">C9I57_10280</name>
</gene>
<proteinExistence type="predicted"/>
<dbReference type="AlphaFoldDB" id="A0A2T3XX55"/>
<evidence type="ECO:0000313" key="2">
    <source>
        <dbReference type="EMBL" id="PTB21089.1"/>
    </source>
</evidence>
<feature type="region of interest" description="Disordered" evidence="1">
    <location>
        <begin position="52"/>
        <end position="89"/>
    </location>
</feature>
<organism evidence="2 3">
    <name type="scientific">Trinickia symbiotica</name>
    <dbReference type="NCBI Taxonomy" id="863227"/>
    <lineage>
        <taxon>Bacteria</taxon>
        <taxon>Pseudomonadati</taxon>
        <taxon>Pseudomonadota</taxon>
        <taxon>Betaproteobacteria</taxon>
        <taxon>Burkholderiales</taxon>
        <taxon>Burkholderiaceae</taxon>
        <taxon>Trinickia</taxon>
    </lineage>
</organism>
<dbReference type="EMBL" id="PYUC01000004">
    <property type="protein sequence ID" value="PTB21089.1"/>
    <property type="molecule type" value="Genomic_DNA"/>
</dbReference>
<feature type="compositionally biased region" description="Basic and acidic residues" evidence="1">
    <location>
        <begin position="55"/>
        <end position="73"/>
    </location>
</feature>
<comment type="caution">
    <text evidence="2">The sequence shown here is derived from an EMBL/GenBank/DDBJ whole genome shotgun (WGS) entry which is preliminary data.</text>
</comment>
<accession>A0A2T3XX55</accession>
<evidence type="ECO:0000256" key="1">
    <source>
        <dbReference type="SAM" id="MobiDB-lite"/>
    </source>
</evidence>
<protein>
    <submittedName>
        <fullName evidence="2">Uncharacterized protein</fullName>
    </submittedName>
</protein>
<name>A0A2T3XX55_9BURK</name>
<evidence type="ECO:0000313" key="3">
    <source>
        <dbReference type="Proteomes" id="UP000240638"/>
    </source>
</evidence>